<dbReference type="CDD" id="cd05471">
    <property type="entry name" value="pepsin_like"/>
    <property type="match status" value="1"/>
</dbReference>
<protein>
    <recommendedName>
        <fullName evidence="4">Peptidase A1 domain-containing protein</fullName>
    </recommendedName>
</protein>
<evidence type="ECO:0000256" key="3">
    <source>
        <dbReference type="SAM" id="SignalP"/>
    </source>
</evidence>
<keyword evidence="2" id="KW-1133">Transmembrane helix</keyword>
<feature type="chain" id="PRO_5042027915" description="Peptidase A1 domain-containing protein" evidence="3">
    <location>
        <begin position="19"/>
        <end position="594"/>
    </location>
</feature>
<dbReference type="InterPro" id="IPR001461">
    <property type="entry name" value="Aspartic_peptidase_A1"/>
</dbReference>
<keyword evidence="2" id="KW-0812">Transmembrane</keyword>
<evidence type="ECO:0000259" key="4">
    <source>
        <dbReference type="PROSITE" id="PS51767"/>
    </source>
</evidence>
<dbReference type="GO" id="GO:0006508">
    <property type="term" value="P:proteolysis"/>
    <property type="evidence" value="ECO:0007669"/>
    <property type="project" value="InterPro"/>
</dbReference>
<keyword evidence="6" id="KW-1185">Reference proteome</keyword>
<dbReference type="SUPFAM" id="SSF50630">
    <property type="entry name" value="Acid proteases"/>
    <property type="match status" value="1"/>
</dbReference>
<comment type="caution">
    <text evidence="5">The sequence shown here is derived from an EMBL/GenBank/DDBJ whole genome shotgun (WGS) entry which is preliminary data.</text>
</comment>
<comment type="similarity">
    <text evidence="1">Belongs to the peptidase A1 family.</text>
</comment>
<dbReference type="Proteomes" id="UP001212997">
    <property type="component" value="Unassembled WGS sequence"/>
</dbReference>
<dbReference type="PANTHER" id="PTHR47966">
    <property type="entry name" value="BETA-SITE APP-CLEAVING ENZYME, ISOFORM A-RELATED"/>
    <property type="match status" value="1"/>
</dbReference>
<sequence>MFAVLFVTFVSLCGISQALRLPVASRSVKAGVRIVSSKVQENVDNARDIVYATNITLGGQEFPIQLDTGSSDVWVQTPFALDIKNVTEIQTNLTFGIGKVHGNVAFADMALGPYKVQDQAFLNATEATDFGAIFSNGIWGILGLAFDQGSDVYVDTIQSFGMGNKQGRTFLGNIFSQDPSAPNLFSVLLGRTDDPDGPQEGLFTVSEYEPEYKAVAQQPKLHRTPAQLKNLTALPRWSVVMDKMTINGQDFQFNQSVVEGIPEGSTVTVLDTGFTFSQIPGAAVDAIYSSIEGAVYNETAKLWEVPCNASTKLEFTFGNVSYPIHPLDITTVKHANGAAICYNTFRPINIPAGVGATFDSILGVSFLKNVYASFDFGDWTPDEDTNGLPFVQMLPITKYDDAVAEFVAARPLQVFKANKQAQAAAAPPPPTFTDQDSDGNQILDLELPEGAAALNFKARSTKRHTKRGMMLIVSAHQAQRYNIPADVAKAQISEGPMEIPKARVAVPIPPFPIPLPPRVRPCINAVLASYGPAVVALLAGILFLSLVTCVVGILLLFRYLMQTEEANAQAYEPMLVKEDVLVVPRDFAATMYRD</sequence>
<feature type="domain" description="Peptidase A1" evidence="4">
    <location>
        <begin position="51"/>
        <end position="389"/>
    </location>
</feature>
<keyword evidence="3" id="KW-0732">Signal</keyword>
<dbReference type="Pfam" id="PF00026">
    <property type="entry name" value="Asp"/>
    <property type="match status" value="1"/>
</dbReference>
<dbReference type="GO" id="GO:0004190">
    <property type="term" value="F:aspartic-type endopeptidase activity"/>
    <property type="evidence" value="ECO:0007669"/>
    <property type="project" value="InterPro"/>
</dbReference>
<keyword evidence="2" id="KW-0472">Membrane</keyword>
<evidence type="ECO:0000256" key="2">
    <source>
        <dbReference type="SAM" id="Phobius"/>
    </source>
</evidence>
<dbReference type="InterPro" id="IPR034164">
    <property type="entry name" value="Pepsin-like_dom"/>
</dbReference>
<dbReference type="PANTHER" id="PTHR47966:SF51">
    <property type="entry name" value="BETA-SITE APP-CLEAVING ENZYME, ISOFORM A-RELATED"/>
    <property type="match status" value="1"/>
</dbReference>
<name>A0AAD5VGJ8_9APHY</name>
<organism evidence="5 6">
    <name type="scientific">Meripilus lineatus</name>
    <dbReference type="NCBI Taxonomy" id="2056292"/>
    <lineage>
        <taxon>Eukaryota</taxon>
        <taxon>Fungi</taxon>
        <taxon>Dikarya</taxon>
        <taxon>Basidiomycota</taxon>
        <taxon>Agaricomycotina</taxon>
        <taxon>Agaricomycetes</taxon>
        <taxon>Polyporales</taxon>
        <taxon>Meripilaceae</taxon>
        <taxon>Meripilus</taxon>
    </lineage>
</organism>
<dbReference type="InterPro" id="IPR033121">
    <property type="entry name" value="PEPTIDASE_A1"/>
</dbReference>
<evidence type="ECO:0000313" key="5">
    <source>
        <dbReference type="EMBL" id="KAJ3491866.1"/>
    </source>
</evidence>
<reference evidence="5" key="1">
    <citation type="submission" date="2022-07" db="EMBL/GenBank/DDBJ databases">
        <title>Genome Sequence of Physisporinus lineatus.</title>
        <authorList>
            <person name="Buettner E."/>
        </authorList>
    </citation>
    <scope>NUCLEOTIDE SEQUENCE</scope>
    <source>
        <strain evidence="5">VT162</strain>
    </source>
</reference>
<dbReference type="Gene3D" id="2.40.70.10">
    <property type="entry name" value="Acid Proteases"/>
    <property type="match status" value="2"/>
</dbReference>
<evidence type="ECO:0000313" key="6">
    <source>
        <dbReference type="Proteomes" id="UP001212997"/>
    </source>
</evidence>
<gene>
    <name evidence="5" type="ORF">NLI96_g407</name>
</gene>
<dbReference type="AlphaFoldDB" id="A0AAD5VGJ8"/>
<accession>A0AAD5VGJ8</accession>
<proteinExistence type="inferred from homology"/>
<evidence type="ECO:0000256" key="1">
    <source>
        <dbReference type="ARBA" id="ARBA00007447"/>
    </source>
</evidence>
<feature type="transmembrane region" description="Helical" evidence="2">
    <location>
        <begin position="530"/>
        <end position="557"/>
    </location>
</feature>
<dbReference type="EMBL" id="JANAWD010000006">
    <property type="protein sequence ID" value="KAJ3491866.1"/>
    <property type="molecule type" value="Genomic_DNA"/>
</dbReference>
<dbReference type="InterPro" id="IPR021109">
    <property type="entry name" value="Peptidase_aspartic_dom_sf"/>
</dbReference>
<feature type="signal peptide" evidence="3">
    <location>
        <begin position="1"/>
        <end position="18"/>
    </location>
</feature>
<dbReference type="PRINTS" id="PR00792">
    <property type="entry name" value="PEPSIN"/>
</dbReference>
<dbReference type="PROSITE" id="PS51767">
    <property type="entry name" value="PEPTIDASE_A1"/>
    <property type="match status" value="1"/>
</dbReference>